<keyword evidence="6" id="KW-1185">Reference proteome</keyword>
<sequence>MQVKTFIGPSTQSVLAQVKAELGPSAIILSSRDFQKDGQRQYEVTAGIDRPITSGGNNSNNLNGESPPQGWDEWFRDWTKVKEHLYALMQPSIQWERLSSRQRTALEYLQREEVDDAVIMELYHRLSSVPGSSPFEALSEIVPIRPWSAESWPERIQGITGPFGAGKTTSALRMALLLRKTDPSIRIGFINADCERANSRLVLKHWAELSEFGYFEASDPESMEKVIEQNEDKDYLFIDFPGISNPKETLTMQLSALGLSSMEFVVHLALPPHYATLQNQAFLSKYQSQHLSSIVWTKLDEAATYGSIVNVAMATGLPISALSYGIGLSDTLSSAYESVLWKLVFKHQLPGQV</sequence>
<keyword evidence="5" id="KW-0969">Cilium</keyword>
<dbReference type="RefSeq" id="WP_011526612.1">
    <property type="nucleotide sequence ID" value="NC_008011.1"/>
</dbReference>
<feature type="region of interest" description="Disordered" evidence="3">
    <location>
        <begin position="48"/>
        <end position="68"/>
    </location>
</feature>
<dbReference type="InterPro" id="IPR027417">
    <property type="entry name" value="P-loop_NTPase"/>
</dbReference>
<dbReference type="SMART" id="SM00962">
    <property type="entry name" value="SRP54"/>
    <property type="match status" value="1"/>
</dbReference>
<name>Q1MQZ4_LAWIP</name>
<reference evidence="5 6" key="1">
    <citation type="submission" date="2005-11" db="EMBL/GenBank/DDBJ databases">
        <title>The complete genome sequence of Lawsonia intracellularis: the causative agent of proliferative enteropathy.</title>
        <authorList>
            <person name="Kaur K."/>
            <person name="Zhang Q."/>
            <person name="Beckler D."/>
            <person name="Munir S."/>
            <person name="Li L."/>
            <person name="Kinsley K."/>
            <person name="Herron L."/>
            <person name="Peterson A."/>
            <person name="May B."/>
            <person name="Singh S."/>
            <person name="Gebhart C."/>
            <person name="Kapur V."/>
        </authorList>
    </citation>
    <scope>NUCLEOTIDE SEQUENCE [LARGE SCALE GENOMIC DNA]</scope>
    <source>
        <strain evidence="5 6">PHE/MN1-00</strain>
    </source>
</reference>
<keyword evidence="5" id="KW-0966">Cell projection</keyword>
<gene>
    <name evidence="5" type="primary">flhF</name>
    <name evidence="5" type="ordered locus">LI0529</name>
</gene>
<evidence type="ECO:0000256" key="2">
    <source>
        <dbReference type="ARBA" id="ARBA00023134"/>
    </source>
</evidence>
<dbReference type="HOGENOM" id="CLU_009301_11_4_7"/>
<accession>Q1MQZ4</accession>
<dbReference type="InterPro" id="IPR000897">
    <property type="entry name" value="SRP54_GTPase_dom"/>
</dbReference>
<evidence type="ECO:0000256" key="3">
    <source>
        <dbReference type="SAM" id="MobiDB-lite"/>
    </source>
</evidence>
<dbReference type="SUPFAM" id="SSF52540">
    <property type="entry name" value="P-loop containing nucleoside triphosphate hydrolases"/>
    <property type="match status" value="1"/>
</dbReference>
<dbReference type="OrthoDB" id="9778554at2"/>
<proteinExistence type="predicted"/>
<keyword evidence="2" id="KW-0342">GTP-binding</keyword>
<dbReference type="AlphaFoldDB" id="Q1MQZ4"/>
<feature type="domain" description="SRP54-type proteins GTP-binding" evidence="4">
    <location>
        <begin position="154"/>
        <end position="346"/>
    </location>
</feature>
<protein>
    <submittedName>
        <fullName evidence="5">Flagellar GTP-binding protein</fullName>
    </submittedName>
</protein>
<dbReference type="Proteomes" id="UP000002430">
    <property type="component" value="Chromosome"/>
</dbReference>
<evidence type="ECO:0000313" key="5">
    <source>
        <dbReference type="EMBL" id="CAJ54583.1"/>
    </source>
</evidence>
<dbReference type="STRING" id="363253.LI0529"/>
<evidence type="ECO:0000256" key="1">
    <source>
        <dbReference type="ARBA" id="ARBA00022741"/>
    </source>
</evidence>
<dbReference type="KEGG" id="lip:LI0529"/>
<dbReference type="eggNOG" id="COG1419">
    <property type="taxonomic scope" value="Bacteria"/>
</dbReference>
<evidence type="ECO:0000313" key="6">
    <source>
        <dbReference type="Proteomes" id="UP000002430"/>
    </source>
</evidence>
<dbReference type="EMBL" id="AM180252">
    <property type="protein sequence ID" value="CAJ54583.1"/>
    <property type="molecule type" value="Genomic_DNA"/>
</dbReference>
<keyword evidence="1" id="KW-0547">Nucleotide-binding</keyword>
<feature type="compositionally biased region" description="Low complexity" evidence="3">
    <location>
        <begin position="54"/>
        <end position="66"/>
    </location>
</feature>
<dbReference type="Pfam" id="PF00448">
    <property type="entry name" value="SRP54"/>
    <property type="match status" value="1"/>
</dbReference>
<dbReference type="GO" id="GO:0005525">
    <property type="term" value="F:GTP binding"/>
    <property type="evidence" value="ECO:0007669"/>
    <property type="project" value="UniProtKB-KW"/>
</dbReference>
<dbReference type="GO" id="GO:0006614">
    <property type="term" value="P:SRP-dependent cotranslational protein targeting to membrane"/>
    <property type="evidence" value="ECO:0007669"/>
    <property type="project" value="InterPro"/>
</dbReference>
<evidence type="ECO:0000259" key="4">
    <source>
        <dbReference type="SMART" id="SM00962"/>
    </source>
</evidence>
<organism evidence="5 6">
    <name type="scientific">Lawsonia intracellularis (strain PHE/MN1-00)</name>
    <dbReference type="NCBI Taxonomy" id="363253"/>
    <lineage>
        <taxon>Bacteria</taxon>
        <taxon>Pseudomonadati</taxon>
        <taxon>Thermodesulfobacteriota</taxon>
        <taxon>Desulfovibrionia</taxon>
        <taxon>Desulfovibrionales</taxon>
        <taxon>Desulfovibrionaceae</taxon>
        <taxon>Lawsonia</taxon>
    </lineage>
</organism>
<dbReference type="Gene3D" id="3.40.50.300">
    <property type="entry name" value="P-loop containing nucleotide triphosphate hydrolases"/>
    <property type="match status" value="1"/>
</dbReference>
<keyword evidence="5" id="KW-0282">Flagellum</keyword>